<dbReference type="EMBL" id="CADEAL010004413">
    <property type="protein sequence ID" value="CAB1459018.1"/>
    <property type="molecule type" value="Genomic_DNA"/>
</dbReference>
<evidence type="ECO:0000256" key="3">
    <source>
        <dbReference type="ARBA" id="ARBA00022801"/>
    </source>
</evidence>
<dbReference type="Proteomes" id="UP001153269">
    <property type="component" value="Unassembled WGS sequence"/>
</dbReference>
<feature type="region of interest" description="Disordered" evidence="5">
    <location>
        <begin position="39"/>
        <end position="58"/>
    </location>
</feature>
<evidence type="ECO:0000256" key="5">
    <source>
        <dbReference type="SAM" id="MobiDB-lite"/>
    </source>
</evidence>
<evidence type="ECO:0000256" key="4">
    <source>
        <dbReference type="ARBA" id="ARBA00023098"/>
    </source>
</evidence>
<dbReference type="InterPro" id="IPR007053">
    <property type="entry name" value="LRAT_dom"/>
</dbReference>
<dbReference type="InterPro" id="IPR051496">
    <property type="entry name" value="H-rev107_PLA/AT"/>
</dbReference>
<keyword evidence="4" id="KW-0443">Lipid metabolism</keyword>
<keyword evidence="3" id="KW-0378">Hydrolase</keyword>
<evidence type="ECO:0000313" key="7">
    <source>
        <dbReference type="EMBL" id="CAB1459018.1"/>
    </source>
</evidence>
<accession>A0A9N7VXL5</accession>
<dbReference type="GO" id="GO:0016410">
    <property type="term" value="F:N-acyltransferase activity"/>
    <property type="evidence" value="ECO:0007669"/>
    <property type="project" value="TreeGrafter"/>
</dbReference>
<reference evidence="7" key="1">
    <citation type="submission" date="2020-03" db="EMBL/GenBank/DDBJ databases">
        <authorList>
            <person name="Weist P."/>
        </authorList>
    </citation>
    <scope>NUCLEOTIDE SEQUENCE</scope>
</reference>
<gene>
    <name evidence="7" type="ORF">PLEPLA_LOCUS46854</name>
</gene>
<evidence type="ECO:0000256" key="2">
    <source>
        <dbReference type="ARBA" id="ARBA00022679"/>
    </source>
</evidence>
<evidence type="ECO:0000313" key="8">
    <source>
        <dbReference type="Proteomes" id="UP001153269"/>
    </source>
</evidence>
<dbReference type="Pfam" id="PF04970">
    <property type="entry name" value="LRAT"/>
    <property type="match status" value="1"/>
</dbReference>
<comment type="similarity">
    <text evidence="1">Belongs to the H-rev107 family.</text>
</comment>
<dbReference type="GO" id="GO:0008970">
    <property type="term" value="F:phospholipase A1 activity"/>
    <property type="evidence" value="ECO:0007669"/>
    <property type="project" value="TreeGrafter"/>
</dbReference>
<keyword evidence="2" id="KW-0808">Transferase</keyword>
<proteinExistence type="inferred from homology"/>
<sequence length="217" mass="24069">MAQTFNGKPGDLIEIFRGICKHWAVYIGGQMVVHFVTDGGQSSGSSANPSSSTGKVKREKLTDVVGNDRYQINNLLDDNYEDRKLSVIVKEARDMVGRVLQYNVVSYNSEHFAAEMRYGKARSRQLQGKLLLQVEPRQQQPQAGTLTETPCQWQRELWQLPQPQPAAALHPSPGRSAPGAPRPRTQNTTSSLMKQRGSSTPAFNDSPHASVWGIHSQ</sequence>
<feature type="compositionally biased region" description="Low complexity" evidence="5">
    <location>
        <begin position="164"/>
        <end position="184"/>
    </location>
</feature>
<feature type="region of interest" description="Disordered" evidence="5">
    <location>
        <begin position="164"/>
        <end position="217"/>
    </location>
</feature>
<dbReference type="GO" id="GO:0004623">
    <property type="term" value="F:phospholipase A2 activity"/>
    <property type="evidence" value="ECO:0007669"/>
    <property type="project" value="TreeGrafter"/>
</dbReference>
<feature type="compositionally biased region" description="Polar residues" evidence="5">
    <location>
        <begin position="185"/>
        <end position="203"/>
    </location>
</feature>
<name>A0A9N7VXL5_PLEPL</name>
<feature type="compositionally biased region" description="Low complexity" evidence="5">
    <location>
        <begin position="39"/>
        <end position="54"/>
    </location>
</feature>
<protein>
    <recommendedName>
        <fullName evidence="6">LRAT domain-containing protein</fullName>
    </recommendedName>
</protein>
<dbReference type="AlphaFoldDB" id="A0A9N7VXL5"/>
<dbReference type="PANTHER" id="PTHR13943">
    <property type="entry name" value="HRAS-LIKE SUPPRESSOR - RELATED"/>
    <property type="match status" value="1"/>
</dbReference>
<dbReference type="GO" id="GO:0005737">
    <property type="term" value="C:cytoplasm"/>
    <property type="evidence" value="ECO:0007669"/>
    <property type="project" value="TreeGrafter"/>
</dbReference>
<evidence type="ECO:0000259" key="6">
    <source>
        <dbReference type="PROSITE" id="PS51934"/>
    </source>
</evidence>
<dbReference type="Gene3D" id="3.90.1720.10">
    <property type="entry name" value="endopeptidase domain like (from Nostoc punctiforme)"/>
    <property type="match status" value="1"/>
</dbReference>
<comment type="caution">
    <text evidence="7">The sequence shown here is derived from an EMBL/GenBank/DDBJ whole genome shotgun (WGS) entry which is preliminary data.</text>
</comment>
<evidence type="ECO:0000256" key="1">
    <source>
        <dbReference type="ARBA" id="ARBA00007824"/>
    </source>
</evidence>
<feature type="domain" description="LRAT" evidence="6">
    <location>
        <begin position="12"/>
        <end position="125"/>
    </location>
</feature>
<dbReference type="PROSITE" id="PS51934">
    <property type="entry name" value="LRAT"/>
    <property type="match status" value="1"/>
</dbReference>
<organism evidence="7 8">
    <name type="scientific">Pleuronectes platessa</name>
    <name type="common">European plaice</name>
    <dbReference type="NCBI Taxonomy" id="8262"/>
    <lineage>
        <taxon>Eukaryota</taxon>
        <taxon>Metazoa</taxon>
        <taxon>Chordata</taxon>
        <taxon>Craniata</taxon>
        <taxon>Vertebrata</taxon>
        <taxon>Euteleostomi</taxon>
        <taxon>Actinopterygii</taxon>
        <taxon>Neopterygii</taxon>
        <taxon>Teleostei</taxon>
        <taxon>Neoteleostei</taxon>
        <taxon>Acanthomorphata</taxon>
        <taxon>Carangaria</taxon>
        <taxon>Pleuronectiformes</taxon>
        <taxon>Pleuronectoidei</taxon>
        <taxon>Pleuronectidae</taxon>
        <taxon>Pleuronectes</taxon>
    </lineage>
</organism>
<dbReference type="GO" id="GO:0070292">
    <property type="term" value="P:N-acylphosphatidylethanolamine metabolic process"/>
    <property type="evidence" value="ECO:0007669"/>
    <property type="project" value="TreeGrafter"/>
</dbReference>
<keyword evidence="8" id="KW-1185">Reference proteome</keyword>
<dbReference type="PANTHER" id="PTHR13943:SF31">
    <property type="entry name" value="PHOSPHOLIPASE A AND ACYLTRANSFERASE 3"/>
    <property type="match status" value="1"/>
</dbReference>